<accession>A0A8J5J9C5</accession>
<dbReference type="AlphaFoldDB" id="A0A8J5J9C5"/>
<keyword evidence="3" id="KW-1185">Reference proteome</keyword>
<feature type="region of interest" description="Disordered" evidence="1">
    <location>
        <begin position="1"/>
        <end position="67"/>
    </location>
</feature>
<gene>
    <name evidence="2" type="ORF">Hamer_G021204</name>
</gene>
<organism evidence="2 3">
    <name type="scientific">Homarus americanus</name>
    <name type="common">American lobster</name>
    <dbReference type="NCBI Taxonomy" id="6706"/>
    <lineage>
        <taxon>Eukaryota</taxon>
        <taxon>Metazoa</taxon>
        <taxon>Ecdysozoa</taxon>
        <taxon>Arthropoda</taxon>
        <taxon>Crustacea</taxon>
        <taxon>Multicrustacea</taxon>
        <taxon>Malacostraca</taxon>
        <taxon>Eumalacostraca</taxon>
        <taxon>Eucarida</taxon>
        <taxon>Decapoda</taxon>
        <taxon>Pleocyemata</taxon>
        <taxon>Astacidea</taxon>
        <taxon>Nephropoidea</taxon>
        <taxon>Nephropidae</taxon>
        <taxon>Homarus</taxon>
    </lineage>
</organism>
<dbReference type="EMBL" id="JAHLQT010043652">
    <property type="protein sequence ID" value="KAG7154872.1"/>
    <property type="molecule type" value="Genomic_DNA"/>
</dbReference>
<feature type="compositionally biased region" description="Polar residues" evidence="1">
    <location>
        <begin position="22"/>
        <end position="38"/>
    </location>
</feature>
<evidence type="ECO:0000313" key="3">
    <source>
        <dbReference type="Proteomes" id="UP000747542"/>
    </source>
</evidence>
<feature type="compositionally biased region" description="Acidic residues" evidence="1">
    <location>
        <begin position="1"/>
        <end position="10"/>
    </location>
</feature>
<protein>
    <submittedName>
        <fullName evidence="2">Uncharacterized protein</fullName>
    </submittedName>
</protein>
<dbReference type="Proteomes" id="UP000747542">
    <property type="component" value="Unassembled WGS sequence"/>
</dbReference>
<reference evidence="2" key="1">
    <citation type="journal article" date="2021" name="Sci. Adv.">
        <title>The American lobster genome reveals insights on longevity, neural, and immune adaptations.</title>
        <authorList>
            <person name="Polinski J.M."/>
            <person name="Zimin A.V."/>
            <person name="Clark K.F."/>
            <person name="Kohn A.B."/>
            <person name="Sadowski N."/>
            <person name="Timp W."/>
            <person name="Ptitsyn A."/>
            <person name="Khanna P."/>
            <person name="Romanova D.Y."/>
            <person name="Williams P."/>
            <person name="Greenwood S.J."/>
            <person name="Moroz L.L."/>
            <person name="Walt D.R."/>
            <person name="Bodnar A.G."/>
        </authorList>
    </citation>
    <scope>NUCLEOTIDE SEQUENCE</scope>
    <source>
        <strain evidence="2">GMGI-L3</strain>
    </source>
</reference>
<evidence type="ECO:0000256" key="1">
    <source>
        <dbReference type="SAM" id="MobiDB-lite"/>
    </source>
</evidence>
<proteinExistence type="predicted"/>
<name>A0A8J5J9C5_HOMAM</name>
<feature type="compositionally biased region" description="Basic and acidic residues" evidence="1">
    <location>
        <begin position="42"/>
        <end position="53"/>
    </location>
</feature>
<evidence type="ECO:0000313" key="2">
    <source>
        <dbReference type="EMBL" id="KAG7154872.1"/>
    </source>
</evidence>
<sequence length="67" mass="7170">MSCAEEDEDGAVERPAGGGAEVTNQSASQDLQGQSFTTVELLHSDHTGCREEDYPTGQDGEQLSQLR</sequence>
<comment type="caution">
    <text evidence="2">The sequence shown here is derived from an EMBL/GenBank/DDBJ whole genome shotgun (WGS) entry which is preliminary data.</text>
</comment>